<evidence type="ECO:0000259" key="1">
    <source>
        <dbReference type="Pfam" id="PF07995"/>
    </source>
</evidence>
<comment type="caution">
    <text evidence="2">The sequence shown here is derived from an EMBL/GenBank/DDBJ whole genome shotgun (WGS) entry which is preliminary data.</text>
</comment>
<dbReference type="STRING" id="1514971.AUR64_11625"/>
<dbReference type="InterPro" id="IPR011042">
    <property type="entry name" value="6-blade_b-propeller_TolB-like"/>
</dbReference>
<dbReference type="PANTHER" id="PTHR19328">
    <property type="entry name" value="HEDGEHOG-INTERACTING PROTEIN"/>
    <property type="match status" value="1"/>
</dbReference>
<gene>
    <name evidence="2" type="ORF">AUR64_11625</name>
</gene>
<dbReference type="PANTHER" id="PTHR19328:SF75">
    <property type="entry name" value="ALDOSE SUGAR DEHYDROGENASE YLII"/>
    <property type="match status" value="1"/>
</dbReference>
<dbReference type="EMBL" id="LOPU01000018">
    <property type="protein sequence ID" value="KTG10518.1"/>
    <property type="molecule type" value="Genomic_DNA"/>
</dbReference>
<proteinExistence type="predicted"/>
<dbReference type="AlphaFoldDB" id="A0A0W1RAZ1"/>
<dbReference type="RefSeq" id="WP_058581871.1">
    <property type="nucleotide sequence ID" value="NZ_LOPU01000018.1"/>
</dbReference>
<accession>A0A0W1RAZ1</accession>
<dbReference type="InterPro" id="IPR011041">
    <property type="entry name" value="Quinoprot_gluc/sorb_DH_b-prop"/>
</dbReference>
<dbReference type="InterPro" id="IPR006311">
    <property type="entry name" value="TAT_signal"/>
</dbReference>
<feature type="domain" description="Glucose/Sorbosone dehydrogenase" evidence="1">
    <location>
        <begin position="64"/>
        <end position="436"/>
    </location>
</feature>
<reference evidence="2 3" key="1">
    <citation type="submission" date="2015-12" db="EMBL/GenBank/DDBJ databases">
        <title>Haloprofundus marisrubri gen. nov., sp. nov., an extremely halophilic archaeon isolated from the Discovery deep brine-seawater interface in the Red Sea.</title>
        <authorList>
            <person name="Zhang G."/>
            <person name="Stingl U."/>
            <person name="Rashid M."/>
        </authorList>
    </citation>
    <scope>NUCLEOTIDE SEQUENCE [LARGE SCALE GENOMIC DNA]</scope>
    <source>
        <strain evidence="2 3">SB9</strain>
    </source>
</reference>
<keyword evidence="3" id="KW-1185">Reference proteome</keyword>
<sequence length="447" mass="47111">MPQKTSRRELLRRAGAAAVLGVVGSTQVGSAGGATEAAQVTKTAEATQTAGPNTVGIQTLTGGFEIPLDLAFVPGSRQAYVADQQGVVSVYEPGGLRDEPLLDLRDTVEYGGEKGLLGIAVHPNFAENRRLFVRYSAPLGANAPQEFSHTFVLSEFTVNADGRTANRNSERTVLDIPEPQPNHNAGDLAFGPDGYLYVTVGDGGNGGDLGPGHVDDWYGAVPGGNAQDVRRNLLGSILRIDVNGREGGKPYAIPDDNPLVGRPGFDEQYAWGFRNPWRLSFDRGRLFVADVGESEYEEVSLVESGGNYGWNVNEGTHCFAANSCPDRTPPSVRGGEPLVDPIIEYSHSGGPLTGNSVIGGYVYRGSAIPGLQGAYVFGDLDADGQLFVATEPQDGGRWPTRVVDVAGGGSGRLRRIFSFARDPTGELYVLGAGVDGGAVHRVVPASG</sequence>
<protein>
    <submittedName>
        <fullName evidence="2">Sugar dehydrogenase</fullName>
    </submittedName>
</protein>
<organism evidence="2 3">
    <name type="scientific">Haloprofundus marisrubri</name>
    <dbReference type="NCBI Taxonomy" id="1514971"/>
    <lineage>
        <taxon>Archaea</taxon>
        <taxon>Methanobacteriati</taxon>
        <taxon>Methanobacteriota</taxon>
        <taxon>Stenosarchaea group</taxon>
        <taxon>Halobacteria</taxon>
        <taxon>Halobacteriales</taxon>
        <taxon>Haloferacaceae</taxon>
        <taxon>Haloprofundus</taxon>
    </lineage>
</organism>
<dbReference type="OrthoDB" id="6744at2157"/>
<dbReference type="PROSITE" id="PS51318">
    <property type="entry name" value="TAT"/>
    <property type="match status" value="1"/>
</dbReference>
<evidence type="ECO:0000313" key="3">
    <source>
        <dbReference type="Proteomes" id="UP000054387"/>
    </source>
</evidence>
<dbReference type="SUPFAM" id="SSF50952">
    <property type="entry name" value="Soluble quinoprotein glucose dehydrogenase"/>
    <property type="match status" value="1"/>
</dbReference>
<dbReference type="Pfam" id="PF07995">
    <property type="entry name" value="GSDH"/>
    <property type="match status" value="1"/>
</dbReference>
<name>A0A0W1RAZ1_9EURY</name>
<dbReference type="Proteomes" id="UP000054387">
    <property type="component" value="Unassembled WGS sequence"/>
</dbReference>
<dbReference type="Gene3D" id="2.120.10.30">
    <property type="entry name" value="TolB, C-terminal domain"/>
    <property type="match status" value="1"/>
</dbReference>
<dbReference type="InterPro" id="IPR012938">
    <property type="entry name" value="Glc/Sorbosone_DH"/>
</dbReference>
<evidence type="ECO:0000313" key="2">
    <source>
        <dbReference type="EMBL" id="KTG10518.1"/>
    </source>
</evidence>